<sequence length="217" mass="24356">MLKASSNCDLLENTKVTKVDYSISSHITVTAGDLSVYSGRKVIMTPSVFINELLETVHPPFEQRMGIVIYLWCSNYFSLHNDSPVDEDALRFTQDFVRQSMPDLQPELNTETIATCVAGFALNANSFGDPGFVLDFLTGTDKRIVLYTSGWVMKFVPLFDKILADKAFNGERKYEPLLEKMEIGRGVMYPGDEAVSVHASRAKIPQTVHVKFFQSIL</sequence>
<dbReference type="EMBL" id="JAKMXF010000339">
    <property type="protein sequence ID" value="KAI6647674.1"/>
    <property type="molecule type" value="Genomic_DNA"/>
</dbReference>
<dbReference type="AlphaFoldDB" id="A0AAV7JGU6"/>
<accession>A0AAV7JGU6</accession>
<comment type="caution">
    <text evidence="1">The sequence shown here is derived from an EMBL/GenBank/DDBJ whole genome shotgun (WGS) entry which is preliminary data.</text>
</comment>
<proteinExistence type="predicted"/>
<protein>
    <submittedName>
        <fullName evidence="1">Bifunctional amine oxidase</fullName>
    </submittedName>
</protein>
<reference evidence="1 2" key="1">
    <citation type="journal article" date="2023" name="BMC Biol.">
        <title>The compact genome of the sponge Oopsacas minuta (Hexactinellida) is lacking key metazoan core genes.</title>
        <authorList>
            <person name="Santini S."/>
            <person name="Schenkelaars Q."/>
            <person name="Jourda C."/>
            <person name="Duchesne M."/>
            <person name="Belahbib H."/>
            <person name="Rocher C."/>
            <person name="Selva M."/>
            <person name="Riesgo A."/>
            <person name="Vervoort M."/>
            <person name="Leys S.P."/>
            <person name="Kodjabachian L."/>
            <person name="Le Bivic A."/>
            <person name="Borchiellini C."/>
            <person name="Claverie J.M."/>
            <person name="Renard E."/>
        </authorList>
    </citation>
    <scope>NUCLEOTIDE SEQUENCE [LARGE SCALE GENOMIC DNA]</scope>
    <source>
        <strain evidence="1">SPO-2</strain>
    </source>
</reference>
<name>A0AAV7JGU6_9METZ</name>
<dbReference type="Gene3D" id="3.50.50.60">
    <property type="entry name" value="FAD/NAD(P)-binding domain"/>
    <property type="match status" value="1"/>
</dbReference>
<dbReference type="InterPro" id="IPR036188">
    <property type="entry name" value="FAD/NAD-bd_sf"/>
</dbReference>
<dbReference type="Gene3D" id="3.30.9.10">
    <property type="entry name" value="D-Amino Acid Oxidase, subunit A, domain 2"/>
    <property type="match status" value="1"/>
</dbReference>
<organism evidence="1 2">
    <name type="scientific">Oopsacas minuta</name>
    <dbReference type="NCBI Taxonomy" id="111878"/>
    <lineage>
        <taxon>Eukaryota</taxon>
        <taxon>Metazoa</taxon>
        <taxon>Porifera</taxon>
        <taxon>Hexactinellida</taxon>
        <taxon>Hexasterophora</taxon>
        <taxon>Lyssacinosida</taxon>
        <taxon>Leucopsacidae</taxon>
        <taxon>Oopsacas</taxon>
    </lineage>
</organism>
<gene>
    <name evidence="1" type="ORF">LOD99_8639</name>
</gene>
<evidence type="ECO:0000313" key="1">
    <source>
        <dbReference type="EMBL" id="KAI6647674.1"/>
    </source>
</evidence>
<evidence type="ECO:0000313" key="2">
    <source>
        <dbReference type="Proteomes" id="UP001165289"/>
    </source>
</evidence>
<keyword evidence="2" id="KW-1185">Reference proteome</keyword>
<dbReference type="Proteomes" id="UP001165289">
    <property type="component" value="Unassembled WGS sequence"/>
</dbReference>